<comment type="subcellular location">
    <subcellularLocation>
        <location evidence="1">Cell membrane</location>
        <topology evidence="1">Multi-pass membrane protein</topology>
    </subcellularLocation>
</comment>
<dbReference type="Pfam" id="PF01899">
    <property type="entry name" value="MNHE"/>
    <property type="match status" value="1"/>
</dbReference>
<keyword evidence="4 7" id="KW-0812">Transmembrane</keyword>
<evidence type="ECO:0000256" key="6">
    <source>
        <dbReference type="ARBA" id="ARBA00023136"/>
    </source>
</evidence>
<dbReference type="Proteomes" id="UP001596504">
    <property type="component" value="Unassembled WGS sequence"/>
</dbReference>
<comment type="similarity">
    <text evidence="2">Belongs to the CPA3 antiporters (TC 2.A.63) subunit E family.</text>
</comment>
<evidence type="ECO:0000256" key="5">
    <source>
        <dbReference type="ARBA" id="ARBA00022989"/>
    </source>
</evidence>
<evidence type="ECO:0000256" key="1">
    <source>
        <dbReference type="ARBA" id="ARBA00004651"/>
    </source>
</evidence>
<organism evidence="8 9">
    <name type="scientific">Saccharopolyspora griseoalba</name>
    <dbReference type="NCBI Taxonomy" id="1431848"/>
    <lineage>
        <taxon>Bacteria</taxon>
        <taxon>Bacillati</taxon>
        <taxon>Actinomycetota</taxon>
        <taxon>Actinomycetes</taxon>
        <taxon>Pseudonocardiales</taxon>
        <taxon>Pseudonocardiaceae</taxon>
        <taxon>Saccharopolyspora</taxon>
    </lineage>
</organism>
<evidence type="ECO:0000256" key="4">
    <source>
        <dbReference type="ARBA" id="ARBA00022692"/>
    </source>
</evidence>
<dbReference type="PANTHER" id="PTHR34584:SF1">
    <property type="entry name" value="NA(+)_H(+) ANTIPORTER SUBUNIT E1"/>
    <property type="match status" value="1"/>
</dbReference>
<evidence type="ECO:0000313" key="8">
    <source>
        <dbReference type="EMBL" id="MFC7341418.1"/>
    </source>
</evidence>
<evidence type="ECO:0000313" key="9">
    <source>
        <dbReference type="Proteomes" id="UP001596504"/>
    </source>
</evidence>
<proteinExistence type="inferred from homology"/>
<keyword evidence="5 7" id="KW-1133">Transmembrane helix</keyword>
<name>A0ABW2LGI0_9PSEU</name>
<sequence length="179" mass="20004">MAKRLTRKQRLLRRGPLVIWLTLVWVLLWGTLDLGTLVFGLSVALLVSVLFPAPPIRTGMVLRPFQLLRLIGYLAWDLVISTMRVTWQALRFGPNATAGIVAARLHVDSDHLTALIASAISLAPGQFVLQIDRVDRICYVYALCIDDEESVRREVARLERFVVAAVGSAEQREMLQEAG</sequence>
<accession>A0ABW2LGI0</accession>
<evidence type="ECO:0000256" key="7">
    <source>
        <dbReference type="SAM" id="Phobius"/>
    </source>
</evidence>
<dbReference type="InterPro" id="IPR002758">
    <property type="entry name" value="Cation_antiport_E"/>
</dbReference>
<dbReference type="PANTHER" id="PTHR34584">
    <property type="entry name" value="NA(+)/H(+) ANTIPORTER SUBUNIT E1"/>
    <property type="match status" value="1"/>
</dbReference>
<dbReference type="NCBIfam" id="NF006521">
    <property type="entry name" value="PRK08965.1-5"/>
    <property type="match status" value="1"/>
</dbReference>
<evidence type="ECO:0000256" key="2">
    <source>
        <dbReference type="ARBA" id="ARBA00006228"/>
    </source>
</evidence>
<gene>
    <name evidence="8" type="ORF">ACFQRI_08325</name>
</gene>
<keyword evidence="6 7" id="KW-0472">Membrane</keyword>
<keyword evidence="9" id="KW-1185">Reference proteome</keyword>
<protein>
    <submittedName>
        <fullName evidence="8">Na+/H+ antiporter subunit E</fullName>
    </submittedName>
</protein>
<reference evidence="9" key="1">
    <citation type="journal article" date="2019" name="Int. J. Syst. Evol. Microbiol.">
        <title>The Global Catalogue of Microorganisms (GCM) 10K type strain sequencing project: providing services to taxonomists for standard genome sequencing and annotation.</title>
        <authorList>
            <consortium name="The Broad Institute Genomics Platform"/>
            <consortium name="The Broad Institute Genome Sequencing Center for Infectious Disease"/>
            <person name="Wu L."/>
            <person name="Ma J."/>
        </authorList>
    </citation>
    <scope>NUCLEOTIDE SEQUENCE [LARGE SCALE GENOMIC DNA]</scope>
    <source>
        <strain evidence="9">WLHS5</strain>
    </source>
</reference>
<dbReference type="RefSeq" id="WP_380666431.1">
    <property type="nucleotide sequence ID" value="NZ_JBHTCJ010000003.1"/>
</dbReference>
<keyword evidence="3" id="KW-1003">Cell membrane</keyword>
<comment type="caution">
    <text evidence="8">The sequence shown here is derived from an EMBL/GenBank/DDBJ whole genome shotgun (WGS) entry which is preliminary data.</text>
</comment>
<feature type="transmembrane region" description="Helical" evidence="7">
    <location>
        <begin position="12"/>
        <end position="31"/>
    </location>
</feature>
<feature type="transmembrane region" description="Helical" evidence="7">
    <location>
        <begin position="37"/>
        <end position="55"/>
    </location>
</feature>
<dbReference type="EMBL" id="JBHTCJ010000003">
    <property type="protein sequence ID" value="MFC7341418.1"/>
    <property type="molecule type" value="Genomic_DNA"/>
</dbReference>
<evidence type="ECO:0000256" key="3">
    <source>
        <dbReference type="ARBA" id="ARBA00022475"/>
    </source>
</evidence>